<reference evidence="1" key="2">
    <citation type="submission" date="2021-04" db="EMBL/GenBank/DDBJ databases">
        <authorList>
            <person name="Gilroy R."/>
        </authorList>
    </citation>
    <scope>NUCLEOTIDE SEQUENCE</scope>
    <source>
        <strain evidence="1">Gambia15-2214</strain>
    </source>
</reference>
<dbReference type="AlphaFoldDB" id="A0A9E2NZI6"/>
<accession>A0A9E2NZI6</accession>
<organism evidence="1 2">
    <name type="scientific">Candidatus Treponema excrementipullorum</name>
    <dbReference type="NCBI Taxonomy" id="2838768"/>
    <lineage>
        <taxon>Bacteria</taxon>
        <taxon>Pseudomonadati</taxon>
        <taxon>Spirochaetota</taxon>
        <taxon>Spirochaetia</taxon>
        <taxon>Spirochaetales</taxon>
        <taxon>Treponemataceae</taxon>
        <taxon>Treponema</taxon>
    </lineage>
</organism>
<proteinExistence type="predicted"/>
<dbReference type="Proteomes" id="UP000823914">
    <property type="component" value="Unassembled WGS sequence"/>
</dbReference>
<gene>
    <name evidence="1" type="ORF">IAA16_09565</name>
</gene>
<dbReference type="EMBL" id="JAHLFV010000220">
    <property type="protein sequence ID" value="MBU3850801.1"/>
    <property type="molecule type" value="Genomic_DNA"/>
</dbReference>
<reference evidence="1" key="1">
    <citation type="journal article" date="2021" name="PeerJ">
        <title>Extensive microbial diversity within the chicken gut microbiome revealed by metagenomics and culture.</title>
        <authorList>
            <person name="Gilroy R."/>
            <person name="Ravi A."/>
            <person name="Getino M."/>
            <person name="Pursley I."/>
            <person name="Horton D.L."/>
            <person name="Alikhan N.F."/>
            <person name="Baker D."/>
            <person name="Gharbi K."/>
            <person name="Hall N."/>
            <person name="Watson M."/>
            <person name="Adriaenssens E.M."/>
            <person name="Foster-Nyarko E."/>
            <person name="Jarju S."/>
            <person name="Secka A."/>
            <person name="Antonio M."/>
            <person name="Oren A."/>
            <person name="Chaudhuri R.R."/>
            <person name="La Ragione R."/>
            <person name="Hildebrand F."/>
            <person name="Pallen M.J."/>
        </authorList>
    </citation>
    <scope>NUCLEOTIDE SEQUENCE</scope>
    <source>
        <strain evidence="1">Gambia15-2214</strain>
    </source>
</reference>
<dbReference type="PROSITE" id="PS51257">
    <property type="entry name" value="PROKAR_LIPOPROTEIN"/>
    <property type="match status" value="1"/>
</dbReference>
<protein>
    <recommendedName>
        <fullName evidence="3">Lipoprotein</fullName>
    </recommendedName>
</protein>
<evidence type="ECO:0008006" key="3">
    <source>
        <dbReference type="Google" id="ProtNLM"/>
    </source>
</evidence>
<evidence type="ECO:0000313" key="2">
    <source>
        <dbReference type="Proteomes" id="UP000823914"/>
    </source>
</evidence>
<comment type="caution">
    <text evidence="1">The sequence shown here is derived from an EMBL/GenBank/DDBJ whole genome shotgun (WGS) entry which is preliminary data.</text>
</comment>
<evidence type="ECO:0000313" key="1">
    <source>
        <dbReference type="EMBL" id="MBU3850801.1"/>
    </source>
</evidence>
<sequence length="234" mass="25893">MSTYEKYVWRFTVTVRKIASILTVIALMALVGCSSTPKGKELKSTVKFEILEHKGSVLGQETSPAWVEVYLDSGITGLEKLADFEDRYCFVGESSGQNLEAVKAWADNFEVATAIASSVSSRVESTFVGSASGTPEGTYGRYFEEIVKSSAEATYSGARKIDDWWVLARRYDPDDKGKYTDEYRVFILYTIEKDLLDEQVLNMIDAIANDGSATAEQQNAINKVKEILAAEGLK</sequence>
<name>A0A9E2NZI6_9SPIR</name>